<keyword evidence="2" id="KW-0328">Glycosyltransferase</keyword>
<accession>A0AA42PYU1</accession>
<protein>
    <submittedName>
        <fullName evidence="2">Glycosyltransferase</fullName>
        <ecNumber evidence="2">2.4.-.-</ecNumber>
    </submittedName>
</protein>
<comment type="caution">
    <text evidence="2">The sequence shown here is derived from an EMBL/GenBank/DDBJ whole genome shotgun (WGS) entry which is preliminary data.</text>
</comment>
<dbReference type="RefSeq" id="WP_280006926.1">
    <property type="nucleotide sequence ID" value="NZ_JAOCEK010000002.1"/>
</dbReference>
<evidence type="ECO:0000313" key="3">
    <source>
        <dbReference type="Proteomes" id="UP001161065"/>
    </source>
</evidence>
<dbReference type="EC" id="2.4.-.-" evidence="2"/>
<name>A0AA42PYU1_9BURK</name>
<gene>
    <name evidence="2" type="ORF">N5D63_03560</name>
</gene>
<keyword evidence="2" id="KW-0808">Transferase</keyword>
<dbReference type="SUPFAM" id="SSF53448">
    <property type="entry name" value="Nucleotide-diphospho-sugar transferases"/>
    <property type="match status" value="1"/>
</dbReference>
<dbReference type="Pfam" id="PF00535">
    <property type="entry name" value="Glycos_transf_2"/>
    <property type="match status" value="1"/>
</dbReference>
<dbReference type="InterPro" id="IPR001173">
    <property type="entry name" value="Glyco_trans_2-like"/>
</dbReference>
<evidence type="ECO:0000313" key="2">
    <source>
        <dbReference type="EMBL" id="MDH1333221.1"/>
    </source>
</evidence>
<proteinExistence type="predicted"/>
<dbReference type="AlphaFoldDB" id="A0AA42PYU1"/>
<dbReference type="Proteomes" id="UP001161065">
    <property type="component" value="Unassembled WGS sequence"/>
</dbReference>
<dbReference type="EMBL" id="JAOCEK010000002">
    <property type="protein sequence ID" value="MDH1333221.1"/>
    <property type="molecule type" value="Genomic_DNA"/>
</dbReference>
<feature type="domain" description="Glycosyltransferase 2-like" evidence="1">
    <location>
        <begin position="8"/>
        <end position="172"/>
    </location>
</feature>
<reference evidence="2" key="1">
    <citation type="submission" date="2022-09" db="EMBL/GenBank/DDBJ databases">
        <title>Intensive care unit water sources are persistently colonized with multi-drug resistant bacteria and are the site of extensive horizontal gene transfer of antibiotic resistance genes.</title>
        <authorList>
            <person name="Diorio-Toth L."/>
        </authorList>
    </citation>
    <scope>NUCLEOTIDE SEQUENCE</scope>
    <source>
        <strain evidence="2">GD03832</strain>
    </source>
</reference>
<dbReference type="PANTHER" id="PTHR22916">
    <property type="entry name" value="GLYCOSYLTRANSFERASE"/>
    <property type="match status" value="1"/>
</dbReference>
<dbReference type="Gene3D" id="3.90.550.10">
    <property type="entry name" value="Spore Coat Polysaccharide Biosynthesis Protein SpsA, Chain A"/>
    <property type="match status" value="1"/>
</dbReference>
<dbReference type="PANTHER" id="PTHR22916:SF3">
    <property type="entry name" value="UDP-GLCNAC:BETAGAL BETA-1,3-N-ACETYLGLUCOSAMINYLTRANSFERASE-LIKE PROTEIN 1"/>
    <property type="match status" value="1"/>
</dbReference>
<sequence>MENYPLVTVMVPSYNHEKYIESAIQSIIDQDYENIELIVIDDGSRDNSANIIRALIPLCEKRFKRFEFRSRPNKGLCRTLNEALDWSQGQYFSATASDDMLDRCKVSAQVQAFAQKTANVRLVGVFAGLAMIDEQGKVLRTRGRDECFGFREVMRRTAFMPGSAVMFVTEALKQVGGYNSDYKIEDLYMALKLSSIGGRFLSIKRPLVLYRRHDDNFSSKSDLIWEAVKKIIDDYREHDLYRQGLAFSQLIQAHDVQGGAKKASLSWGWAAMKTYPLCVFSRSFIWWIAKFLR</sequence>
<evidence type="ECO:0000259" key="1">
    <source>
        <dbReference type="Pfam" id="PF00535"/>
    </source>
</evidence>
<dbReference type="InterPro" id="IPR029044">
    <property type="entry name" value="Nucleotide-diphossugar_trans"/>
</dbReference>
<organism evidence="2 3">
    <name type="scientific">Comamonas thiooxydans</name>
    <dbReference type="NCBI Taxonomy" id="363952"/>
    <lineage>
        <taxon>Bacteria</taxon>
        <taxon>Pseudomonadati</taxon>
        <taxon>Pseudomonadota</taxon>
        <taxon>Betaproteobacteria</taxon>
        <taxon>Burkholderiales</taxon>
        <taxon>Comamonadaceae</taxon>
        <taxon>Comamonas</taxon>
    </lineage>
</organism>
<dbReference type="GO" id="GO:0016758">
    <property type="term" value="F:hexosyltransferase activity"/>
    <property type="evidence" value="ECO:0007669"/>
    <property type="project" value="UniProtKB-ARBA"/>
</dbReference>